<accession>F4PVA5</accession>
<dbReference type="InterPro" id="IPR001936">
    <property type="entry name" value="RasGAP_dom"/>
</dbReference>
<feature type="compositionally biased region" description="Acidic residues" evidence="3">
    <location>
        <begin position="321"/>
        <end position="362"/>
    </location>
</feature>
<dbReference type="Pfam" id="PF00307">
    <property type="entry name" value="CH"/>
    <property type="match status" value="2"/>
</dbReference>
<dbReference type="OMA" id="GVKCFLT"/>
<dbReference type="PANTHER" id="PTHR19961:SF76">
    <property type="entry name" value="CALPONIN-HOMOLOGY (CH) DOMAIN-CONTAINING PROTEIN"/>
    <property type="match status" value="1"/>
</dbReference>
<feature type="compositionally biased region" description="Polar residues" evidence="3">
    <location>
        <begin position="47"/>
        <end position="57"/>
    </location>
</feature>
<dbReference type="GO" id="GO:0051017">
    <property type="term" value="P:actin filament bundle assembly"/>
    <property type="evidence" value="ECO:0007669"/>
    <property type="project" value="InterPro"/>
</dbReference>
<organism evidence="6 7">
    <name type="scientific">Cavenderia fasciculata</name>
    <name type="common">Slime mold</name>
    <name type="synonym">Dictyostelium fasciculatum</name>
    <dbReference type="NCBI Taxonomy" id="261658"/>
    <lineage>
        <taxon>Eukaryota</taxon>
        <taxon>Amoebozoa</taxon>
        <taxon>Evosea</taxon>
        <taxon>Eumycetozoa</taxon>
        <taxon>Dictyostelia</taxon>
        <taxon>Acytosteliales</taxon>
        <taxon>Cavenderiaceae</taxon>
        <taxon>Cavenderia</taxon>
    </lineage>
</organism>
<dbReference type="InterPro" id="IPR036872">
    <property type="entry name" value="CH_dom_sf"/>
</dbReference>
<feature type="region of interest" description="Disordered" evidence="3">
    <location>
        <begin position="734"/>
        <end position="772"/>
    </location>
</feature>
<dbReference type="GO" id="GO:0051015">
    <property type="term" value="F:actin filament binding"/>
    <property type="evidence" value="ECO:0007669"/>
    <property type="project" value="InterPro"/>
</dbReference>
<feature type="compositionally biased region" description="Polar residues" evidence="3">
    <location>
        <begin position="1"/>
        <end position="12"/>
    </location>
</feature>
<dbReference type="OrthoDB" id="10017054at2759"/>
<feature type="region of interest" description="Disordered" evidence="3">
    <location>
        <begin position="222"/>
        <end position="362"/>
    </location>
</feature>
<dbReference type="InterPro" id="IPR008936">
    <property type="entry name" value="Rho_GTPase_activation_prot"/>
</dbReference>
<gene>
    <name evidence="6" type="ORF">DFA_07026</name>
</gene>
<dbReference type="Gene3D" id="1.10.506.10">
    <property type="entry name" value="GTPase Activation - p120gap, domain 1"/>
    <property type="match status" value="1"/>
</dbReference>
<feature type="domain" description="Calponin-homology (CH)" evidence="5">
    <location>
        <begin position="398"/>
        <end position="516"/>
    </location>
</feature>
<keyword evidence="2" id="KW-0009">Actin-binding</keyword>
<evidence type="ECO:0000259" key="4">
    <source>
        <dbReference type="PROSITE" id="PS50018"/>
    </source>
</evidence>
<dbReference type="RefSeq" id="XP_004366902.1">
    <property type="nucleotide sequence ID" value="XM_004366845.1"/>
</dbReference>
<dbReference type="Proteomes" id="UP000007797">
    <property type="component" value="Unassembled WGS sequence"/>
</dbReference>
<dbReference type="SUPFAM" id="SSF48350">
    <property type="entry name" value="GTPase activation domain, GAP"/>
    <property type="match status" value="1"/>
</dbReference>
<evidence type="ECO:0000313" key="7">
    <source>
        <dbReference type="Proteomes" id="UP000007797"/>
    </source>
</evidence>
<dbReference type="KEGG" id="dfa:DFA_07026"/>
<dbReference type="PROSITE" id="PS50018">
    <property type="entry name" value="RAS_GTPASE_ACTIV_2"/>
    <property type="match status" value="1"/>
</dbReference>
<feature type="domain" description="Calponin-homology (CH)" evidence="5">
    <location>
        <begin position="557"/>
        <end position="663"/>
    </location>
</feature>
<dbReference type="GeneID" id="14871897"/>
<dbReference type="InterPro" id="IPR001715">
    <property type="entry name" value="CH_dom"/>
</dbReference>
<dbReference type="SUPFAM" id="SSF47576">
    <property type="entry name" value="Calponin-homology domain, CH-domain"/>
    <property type="match status" value="1"/>
</dbReference>
<dbReference type="PANTHER" id="PTHR19961">
    <property type="entry name" value="FIMBRIN/PLASTIN"/>
    <property type="match status" value="1"/>
</dbReference>
<feature type="compositionally biased region" description="Low complexity" evidence="3">
    <location>
        <begin position="65"/>
        <end position="93"/>
    </location>
</feature>
<dbReference type="SUPFAM" id="SSF143885">
    <property type="entry name" value="RGC domain-like"/>
    <property type="match status" value="1"/>
</dbReference>
<feature type="region of interest" description="Disordered" evidence="3">
    <location>
        <begin position="670"/>
        <end position="710"/>
    </location>
</feature>
<dbReference type="InterPro" id="IPR039959">
    <property type="entry name" value="Fimbrin/Plastin"/>
</dbReference>
<dbReference type="PROSITE" id="PS50021">
    <property type="entry name" value="CH"/>
    <property type="match status" value="2"/>
</dbReference>
<name>F4PVA5_CACFS</name>
<evidence type="ECO:0000256" key="2">
    <source>
        <dbReference type="ARBA" id="ARBA00023203"/>
    </source>
</evidence>
<dbReference type="GO" id="GO:0032432">
    <property type="term" value="C:actin filament bundle"/>
    <property type="evidence" value="ECO:0007669"/>
    <property type="project" value="TreeGrafter"/>
</dbReference>
<keyword evidence="7" id="KW-1185">Reference proteome</keyword>
<evidence type="ECO:0000259" key="5">
    <source>
        <dbReference type="PROSITE" id="PS50021"/>
    </source>
</evidence>
<sequence>MFVQKSPNFFYNQQQQQQQQSPLFFGASNSTTSSNHSTPPSLKQGFQPPSNSSSPTYQLKPHPRQVQQEQQEQIQQLQQQKLQQQQKQQQQQQRHSQSFQAYQPPPTPPQQYYSNSLKSSSGSNSSKSSSRSNVSSSSLADNSYRVNNNSNSSSRGNSRPVSQTYQQKQINQYFNQQQRSQSQIQLPVHQQQPKRFQRYSNQFEFVYDSDHQDYQQPQYSYYQPRQQKQHQSSLKLTQTLSPPQQQQQQTFKQQSSLKQTQYLSPPQQQYRQEEEEEEYYQQEEEEEFEQEFEEEEEEEDFEQEDFEIVQSNQYRQNQQDFEQEEEFEEQEEYQQDQEFEEEEEREYYDDDEEDREYYDEDEDMEPTIVEVIAPKINHKEVSLINTQAEDGSVHKYSEEEKVAYSKFISERLSDKIVELKNYIPIDPTSDQLFTNCNDGVLLNKLMESLFPSQVELKGLVIKIKMNPFEKVQNQNIVIKNATKVGCIIVNIGAEDLVNATPYLVLGIIWQIIKSGLLSQVNQNANEILEILFDEEEQTDHTDGENDQKVELHAKEEHSAEQILIRWVNYHLEKAGIERRISNFSEDIQDSIVYSHLFSQLVPTDFQDLVQRAQNEPNLFVRAELITSACEKIGVKCFLTPSDIALGHPKLNLALVASLFNSEAAITNLRKEREDKQRSEQERAEKERLERERLEREKDEAERVERERMERERLDREHEEMLRVEREIAERERVERERIEREHEEAERAEHERLERERLEREHEEAERAERERIDRERLERELAEREMAERERLENQKEYRIATRIQKIVVDNPDMTPTENVKLVGDIQELKRNIVGELRNTRHLQSELSKITKSIDRVLENKNEGKKLKKSSSIKKKIKPVKGAPNGLNPTKMKNYQCLFYYLQNQPQVFGKLMYLMVPSQLSKTFNNLILSIFPYEISPREEDLFLRAISMALEYQMNDVATLTEFMTLDSVPNKLLNDYFKKKGLKYLQEVVRPMVLQVLDNKDLNLNIDPVWIHKQIQNEKAIKEGKKSEKNSLTPQQCLENAQVKELYESRLASLLDIGNDFVNRIARSIDHIPVQLRFLTRVIIEKSEAGGVRRGAEDPKSYVPYFLIVYRYIVSVIASPDLLHELVLLQHPLISRDQRTNLSMIARLLQATFTNKMWEQPVASTKLAAWIEQHHIVANKFVTSLPQVGELDDLIHYRDYNEVMTENAIGFSTVINLSEVIWLHDTLLDSYFGLEDVGRIPGYEFQKSLNSAHNNNRLSMQVGSSPFGHGDRRRYQAHTNHNNSGPNKGWWMSWCLDLLEAPLELPEQGDRSIQLTFINRIENPDDGLYAPDLFREAKLWMIEILAKIPPPKKDINSIQILRDAIQFCKTSNHNHENMAIIAKCDQLIERIKSFRAEQVSSQPEVYDLFLLECEKEVETVLRKNRLMRTELNRLHALLKQIRIDAAPLSKLVQLQSEQLSKAIAKKELKNVVKKLKDTKLDNNKPVKFAFSDLVKKGMIVNSELPETSFSKTTVVIKPIGGGVYEIEAKIGPISKTVTLELDSLLEFSKNHVDEYPLEGITLDVNLTIHTLMKTFNL</sequence>
<feature type="compositionally biased region" description="Low complexity" evidence="3">
    <location>
        <begin position="28"/>
        <end position="41"/>
    </location>
</feature>
<dbReference type="Pfam" id="PF00616">
    <property type="entry name" value="RasGAP"/>
    <property type="match status" value="1"/>
</dbReference>
<dbReference type="STRING" id="1054147.F4PVA5"/>
<feature type="compositionally biased region" description="Low complexity" evidence="3">
    <location>
        <begin position="234"/>
        <end position="261"/>
    </location>
</feature>
<dbReference type="GO" id="GO:0005737">
    <property type="term" value="C:cytoplasm"/>
    <property type="evidence" value="ECO:0007669"/>
    <property type="project" value="TreeGrafter"/>
</dbReference>
<dbReference type="CDD" id="cd21217">
    <property type="entry name" value="CH_PLS_FIM_rpt1"/>
    <property type="match status" value="1"/>
</dbReference>
<feature type="compositionally biased region" description="Low complexity" evidence="3">
    <location>
        <begin position="110"/>
        <end position="185"/>
    </location>
</feature>
<dbReference type="GO" id="GO:0005884">
    <property type="term" value="C:actin filament"/>
    <property type="evidence" value="ECO:0007669"/>
    <property type="project" value="TreeGrafter"/>
</dbReference>
<feature type="compositionally biased region" description="Acidic residues" evidence="3">
    <location>
        <begin position="273"/>
        <end position="307"/>
    </location>
</feature>
<dbReference type="Gene3D" id="1.10.418.10">
    <property type="entry name" value="Calponin-like domain"/>
    <property type="match status" value="2"/>
</dbReference>
<evidence type="ECO:0000256" key="3">
    <source>
        <dbReference type="SAM" id="MobiDB-lite"/>
    </source>
</evidence>
<protein>
    <submittedName>
        <fullName evidence="6">Calponin domain-containing protein</fullName>
    </submittedName>
</protein>
<dbReference type="EMBL" id="GL883013">
    <property type="protein sequence ID" value="EGG19919.1"/>
    <property type="molecule type" value="Genomic_DNA"/>
</dbReference>
<dbReference type="GO" id="GO:0051639">
    <property type="term" value="P:actin filament network formation"/>
    <property type="evidence" value="ECO:0007669"/>
    <property type="project" value="TreeGrafter"/>
</dbReference>
<reference evidence="7" key="1">
    <citation type="journal article" date="2011" name="Genome Res.">
        <title>Phylogeny-wide analysis of social amoeba genomes highlights ancient origins for complex intercellular communication.</title>
        <authorList>
            <person name="Heidel A.J."/>
            <person name="Lawal H.M."/>
            <person name="Felder M."/>
            <person name="Schilde C."/>
            <person name="Helps N.R."/>
            <person name="Tunggal B."/>
            <person name="Rivero F."/>
            <person name="John U."/>
            <person name="Schleicher M."/>
            <person name="Eichinger L."/>
            <person name="Platzer M."/>
            <person name="Noegel A.A."/>
            <person name="Schaap P."/>
            <person name="Gloeckner G."/>
        </authorList>
    </citation>
    <scope>NUCLEOTIDE SEQUENCE [LARGE SCALE GENOMIC DNA]</scope>
    <source>
        <strain evidence="7">SH3</strain>
    </source>
</reference>
<proteinExistence type="predicted"/>
<evidence type="ECO:0000313" key="6">
    <source>
        <dbReference type="EMBL" id="EGG19919.1"/>
    </source>
</evidence>
<dbReference type="SMART" id="SM00033">
    <property type="entry name" value="CH"/>
    <property type="match status" value="2"/>
</dbReference>
<keyword evidence="1" id="KW-0677">Repeat</keyword>
<evidence type="ECO:0000256" key="1">
    <source>
        <dbReference type="ARBA" id="ARBA00022737"/>
    </source>
</evidence>
<feature type="domain" description="Ras-GAP" evidence="4">
    <location>
        <begin position="941"/>
        <end position="1159"/>
    </location>
</feature>
<feature type="region of interest" description="Disordered" evidence="3">
    <location>
        <begin position="1"/>
        <end position="194"/>
    </location>
</feature>